<comment type="catalytic activity">
    <reaction evidence="1">
        <text>[protein]-peptidylproline (omega=180) = [protein]-peptidylproline (omega=0)</text>
        <dbReference type="Rhea" id="RHEA:16237"/>
        <dbReference type="Rhea" id="RHEA-COMP:10747"/>
        <dbReference type="Rhea" id="RHEA-COMP:10748"/>
        <dbReference type="ChEBI" id="CHEBI:83833"/>
        <dbReference type="ChEBI" id="CHEBI:83834"/>
        <dbReference type="EC" id="5.2.1.8"/>
    </reaction>
</comment>
<dbReference type="SUPFAM" id="SSF109998">
    <property type="entry name" value="Triger factor/SurA peptide-binding domain-like"/>
    <property type="match status" value="1"/>
</dbReference>
<keyword evidence="10" id="KW-0732">Signal</keyword>
<dbReference type="EMBL" id="CP049056">
    <property type="protein sequence ID" value="QIE56882.1"/>
    <property type="molecule type" value="Genomic_DNA"/>
</dbReference>
<dbReference type="PANTHER" id="PTHR47245:SF2">
    <property type="entry name" value="PEPTIDYL-PROLYL CIS-TRANS ISOMERASE HP_0175-RELATED"/>
    <property type="match status" value="1"/>
</dbReference>
<keyword evidence="13" id="KW-1185">Reference proteome</keyword>
<feature type="compositionally biased region" description="Acidic residues" evidence="9">
    <location>
        <begin position="282"/>
        <end position="291"/>
    </location>
</feature>
<dbReference type="Pfam" id="PF00639">
    <property type="entry name" value="Rotamase"/>
    <property type="match status" value="1"/>
</dbReference>
<organism evidence="12 13">
    <name type="scientific">Pikeienuella piscinae</name>
    <dbReference type="NCBI Taxonomy" id="2748098"/>
    <lineage>
        <taxon>Bacteria</taxon>
        <taxon>Pseudomonadati</taxon>
        <taxon>Pseudomonadota</taxon>
        <taxon>Alphaproteobacteria</taxon>
        <taxon>Rhodobacterales</taxon>
        <taxon>Paracoccaceae</taxon>
        <taxon>Pikeienuella</taxon>
    </lineage>
</organism>
<dbReference type="GO" id="GO:0003755">
    <property type="term" value="F:peptidyl-prolyl cis-trans isomerase activity"/>
    <property type="evidence" value="ECO:0007669"/>
    <property type="project" value="UniProtKB-KW"/>
</dbReference>
<evidence type="ECO:0000256" key="6">
    <source>
        <dbReference type="ARBA" id="ARBA00030642"/>
    </source>
</evidence>
<reference evidence="12 13" key="1">
    <citation type="submission" date="2020-02" db="EMBL/GenBank/DDBJ databases">
        <title>complete genome sequence of Rhodobacteraceae bacterium.</title>
        <authorList>
            <person name="Park J."/>
            <person name="Kim Y.-S."/>
            <person name="Kim K.-H."/>
        </authorList>
    </citation>
    <scope>NUCLEOTIDE SEQUENCE [LARGE SCALE GENOMIC DNA]</scope>
    <source>
        <strain evidence="12 13">RR4-56</strain>
    </source>
</reference>
<dbReference type="AlphaFoldDB" id="A0A7L5BYR1"/>
<dbReference type="EC" id="5.2.1.8" evidence="3"/>
<feature type="domain" description="PpiC" evidence="11">
    <location>
        <begin position="155"/>
        <end position="245"/>
    </location>
</feature>
<dbReference type="KEGG" id="hdh:G5B40_16420"/>
<sequence>MRLPALPVAPHIVAIITGLALSAPLHAQESAPAAEPAADAAPASDPSMTIATVNGEEVTLGELIALRAELPAQYQAIPDGALYDGLLEQITNQILLRQAAERTGLADSPAVKRGLAFQRTSFLAELYVRQRLNELITPETVAAEYKTRYVDAPPVKQYKARHILVEDEDEAKEIAEAAREDGADFAALAKERSEGPSAPQGGDLGWFEEGQMVPEFQAATFALAPGEVSDPVKTQFGWHVILLEEVRDRPVPPIEEVREELIGEMSREVTESVVAALRDSGDVEIAEDQPGLDDLRNDALIAE</sequence>
<evidence type="ECO:0000256" key="10">
    <source>
        <dbReference type="SAM" id="SignalP"/>
    </source>
</evidence>
<dbReference type="Gene3D" id="3.10.50.40">
    <property type="match status" value="1"/>
</dbReference>
<name>A0A7L5BYR1_9RHOB</name>
<evidence type="ECO:0000256" key="4">
    <source>
        <dbReference type="ARBA" id="ARBA00018370"/>
    </source>
</evidence>
<comment type="similarity">
    <text evidence="2">Belongs to the PpiC/parvulin rotamase family.</text>
</comment>
<dbReference type="SUPFAM" id="SSF54534">
    <property type="entry name" value="FKBP-like"/>
    <property type="match status" value="1"/>
</dbReference>
<gene>
    <name evidence="12" type="ORF">G5B40_16420</name>
</gene>
<dbReference type="PANTHER" id="PTHR47245">
    <property type="entry name" value="PEPTIDYLPROLYL ISOMERASE"/>
    <property type="match status" value="1"/>
</dbReference>
<dbReference type="InterPro" id="IPR000297">
    <property type="entry name" value="PPIase_PpiC"/>
</dbReference>
<dbReference type="InterPro" id="IPR027304">
    <property type="entry name" value="Trigger_fact/SurA_dom_sf"/>
</dbReference>
<dbReference type="PROSITE" id="PS50198">
    <property type="entry name" value="PPIC_PPIASE_2"/>
    <property type="match status" value="1"/>
</dbReference>
<evidence type="ECO:0000259" key="11">
    <source>
        <dbReference type="PROSITE" id="PS50198"/>
    </source>
</evidence>
<evidence type="ECO:0000256" key="7">
    <source>
        <dbReference type="ARBA" id="ARBA00031484"/>
    </source>
</evidence>
<dbReference type="InterPro" id="IPR046357">
    <property type="entry name" value="PPIase_dom_sf"/>
</dbReference>
<keyword evidence="5 8" id="KW-0697">Rotamase</keyword>
<proteinExistence type="inferred from homology"/>
<feature type="signal peptide" evidence="10">
    <location>
        <begin position="1"/>
        <end position="27"/>
    </location>
</feature>
<evidence type="ECO:0000256" key="2">
    <source>
        <dbReference type="ARBA" id="ARBA00007656"/>
    </source>
</evidence>
<feature type="region of interest" description="Disordered" evidence="9">
    <location>
        <begin position="281"/>
        <end position="303"/>
    </location>
</feature>
<dbReference type="InterPro" id="IPR050245">
    <property type="entry name" value="PrsA_foldase"/>
</dbReference>
<dbReference type="RefSeq" id="WP_165100786.1">
    <property type="nucleotide sequence ID" value="NZ_CP049056.1"/>
</dbReference>
<dbReference type="Proteomes" id="UP000503336">
    <property type="component" value="Chromosome"/>
</dbReference>
<accession>A0A7L5BYR1</accession>
<dbReference type="InterPro" id="IPR023058">
    <property type="entry name" value="PPIase_PpiC_CS"/>
</dbReference>
<protein>
    <recommendedName>
        <fullName evidence="4">Parvulin-like PPIase</fullName>
        <ecNumber evidence="3">5.2.1.8</ecNumber>
    </recommendedName>
    <alternativeName>
        <fullName evidence="6">Peptidyl-prolyl cis-trans isomerase plp</fullName>
    </alternativeName>
    <alternativeName>
        <fullName evidence="7">Rotamase plp</fullName>
    </alternativeName>
</protein>
<dbReference type="PROSITE" id="PS01096">
    <property type="entry name" value="PPIC_PPIASE_1"/>
    <property type="match status" value="1"/>
</dbReference>
<evidence type="ECO:0000256" key="5">
    <source>
        <dbReference type="ARBA" id="ARBA00023110"/>
    </source>
</evidence>
<evidence type="ECO:0000256" key="8">
    <source>
        <dbReference type="PROSITE-ProRule" id="PRU00278"/>
    </source>
</evidence>
<feature type="chain" id="PRO_5029794120" description="Parvulin-like PPIase" evidence="10">
    <location>
        <begin position="28"/>
        <end position="303"/>
    </location>
</feature>
<evidence type="ECO:0000256" key="9">
    <source>
        <dbReference type="SAM" id="MobiDB-lite"/>
    </source>
</evidence>
<keyword evidence="8 12" id="KW-0413">Isomerase</keyword>
<evidence type="ECO:0000256" key="3">
    <source>
        <dbReference type="ARBA" id="ARBA00013194"/>
    </source>
</evidence>
<evidence type="ECO:0000313" key="13">
    <source>
        <dbReference type="Proteomes" id="UP000503336"/>
    </source>
</evidence>
<evidence type="ECO:0000313" key="12">
    <source>
        <dbReference type="EMBL" id="QIE56882.1"/>
    </source>
</evidence>
<evidence type="ECO:0000256" key="1">
    <source>
        <dbReference type="ARBA" id="ARBA00000971"/>
    </source>
</evidence>